<dbReference type="InterPro" id="IPR005467">
    <property type="entry name" value="His_kinase_dom"/>
</dbReference>
<evidence type="ECO:0000313" key="9">
    <source>
        <dbReference type="Proteomes" id="UP000607559"/>
    </source>
</evidence>
<accession>A0A8J2UDP3</accession>
<dbReference type="Gene3D" id="3.30.565.10">
    <property type="entry name" value="Histidine kinase-like ATPase, C-terminal domain"/>
    <property type="match status" value="1"/>
</dbReference>
<dbReference type="PROSITE" id="PS50109">
    <property type="entry name" value="HIS_KIN"/>
    <property type="match status" value="1"/>
</dbReference>
<keyword evidence="9" id="KW-1185">Reference proteome</keyword>
<evidence type="ECO:0000259" key="7">
    <source>
        <dbReference type="PROSITE" id="PS50109"/>
    </source>
</evidence>
<feature type="coiled-coil region" evidence="6">
    <location>
        <begin position="128"/>
        <end position="155"/>
    </location>
</feature>
<evidence type="ECO:0000256" key="6">
    <source>
        <dbReference type="SAM" id="Coils"/>
    </source>
</evidence>
<reference evidence="8" key="2">
    <citation type="submission" date="2020-09" db="EMBL/GenBank/DDBJ databases">
        <authorList>
            <person name="Sun Q."/>
            <person name="Zhou Y."/>
        </authorList>
    </citation>
    <scope>NUCLEOTIDE SEQUENCE</scope>
    <source>
        <strain evidence="8">CGMCC 1.15448</strain>
    </source>
</reference>
<keyword evidence="6" id="KW-0175">Coiled coil</keyword>
<keyword evidence="4" id="KW-0418">Kinase</keyword>
<dbReference type="PANTHER" id="PTHR24421:SF10">
    <property type="entry name" value="NITRATE_NITRITE SENSOR PROTEIN NARQ"/>
    <property type="match status" value="1"/>
</dbReference>
<gene>
    <name evidence="8" type="ORF">GCM10011511_28390</name>
</gene>
<dbReference type="EC" id="2.7.13.3" evidence="2"/>
<dbReference type="GO" id="GO:0000160">
    <property type="term" value="P:phosphorelay signal transduction system"/>
    <property type="evidence" value="ECO:0007669"/>
    <property type="project" value="UniProtKB-KW"/>
</dbReference>
<dbReference type="GO" id="GO:0004673">
    <property type="term" value="F:protein histidine kinase activity"/>
    <property type="evidence" value="ECO:0007669"/>
    <property type="project" value="UniProtKB-EC"/>
</dbReference>
<comment type="caution">
    <text evidence="8">The sequence shown here is derived from an EMBL/GenBank/DDBJ whole genome shotgun (WGS) entry which is preliminary data.</text>
</comment>
<evidence type="ECO:0000256" key="4">
    <source>
        <dbReference type="ARBA" id="ARBA00022777"/>
    </source>
</evidence>
<dbReference type="InterPro" id="IPR004358">
    <property type="entry name" value="Sig_transdc_His_kin-like_C"/>
</dbReference>
<evidence type="ECO:0000256" key="3">
    <source>
        <dbReference type="ARBA" id="ARBA00022679"/>
    </source>
</evidence>
<feature type="domain" description="Histidine kinase" evidence="7">
    <location>
        <begin position="167"/>
        <end position="358"/>
    </location>
</feature>
<keyword evidence="3" id="KW-0808">Transferase</keyword>
<dbReference type="RefSeq" id="WP_188932736.1">
    <property type="nucleotide sequence ID" value="NZ_BMJC01000003.1"/>
</dbReference>
<dbReference type="AlphaFoldDB" id="A0A8J2UDP3"/>
<evidence type="ECO:0000256" key="2">
    <source>
        <dbReference type="ARBA" id="ARBA00012438"/>
    </source>
</evidence>
<dbReference type="Gene3D" id="3.30.450.20">
    <property type="entry name" value="PAS domain"/>
    <property type="match status" value="1"/>
</dbReference>
<evidence type="ECO:0000313" key="8">
    <source>
        <dbReference type="EMBL" id="GGB03418.1"/>
    </source>
</evidence>
<evidence type="ECO:0000256" key="1">
    <source>
        <dbReference type="ARBA" id="ARBA00000085"/>
    </source>
</evidence>
<evidence type="ECO:0000256" key="5">
    <source>
        <dbReference type="ARBA" id="ARBA00023012"/>
    </source>
</evidence>
<dbReference type="EMBL" id="BMJC01000003">
    <property type="protein sequence ID" value="GGB03418.1"/>
    <property type="molecule type" value="Genomic_DNA"/>
</dbReference>
<sequence length="369" mass="41999">MGQNNEHHLWLEENKGLLFDQFMKHTDALGWVTNSDGKLLFLNKSGFRFFEKERQMGEGFMGEFPSPVYRQAFLQPDQELLRDGKAVTHLRKVGKYAFMVTQFPAGNRKDTSQAIEFVGGIAIDITEKYFAEQAAERLEKELRAEKSRRATERELLEMEIQENIRSQIGQELHDNVNQLLCSAKIHLDVLGTRGVGNVRLKNKTNDFITEAVEEIRRLSKGMVLRQLKEDSLLESITMLVEDMLPVKGVEVELYHHNLREDGISEDVKLTLYRILQEQLRNIVRHSRARNIVIRLDSDREHIEMIVEDDGIGFDPVIQAKGIGLVSIKNRVSQHNGQYTLISAPGKGCLICVSLPLVIAPPLNRDASAA</sequence>
<dbReference type="SUPFAM" id="SSF55874">
    <property type="entry name" value="ATPase domain of HSP90 chaperone/DNA topoisomerase II/histidine kinase"/>
    <property type="match status" value="1"/>
</dbReference>
<dbReference type="InterPro" id="IPR050482">
    <property type="entry name" value="Sensor_HK_TwoCompSys"/>
</dbReference>
<dbReference type="Pfam" id="PF02518">
    <property type="entry name" value="HATPase_c"/>
    <property type="match status" value="1"/>
</dbReference>
<comment type="catalytic activity">
    <reaction evidence="1">
        <text>ATP + protein L-histidine = ADP + protein N-phospho-L-histidine.</text>
        <dbReference type="EC" id="2.7.13.3"/>
    </reaction>
</comment>
<proteinExistence type="predicted"/>
<dbReference type="PRINTS" id="PR00344">
    <property type="entry name" value="BCTRLSENSOR"/>
</dbReference>
<protein>
    <recommendedName>
        <fullName evidence="2">histidine kinase</fullName>
        <ecNumber evidence="2">2.7.13.3</ecNumber>
    </recommendedName>
</protein>
<reference evidence="8" key="1">
    <citation type="journal article" date="2014" name="Int. J. Syst. Evol. Microbiol.">
        <title>Complete genome sequence of Corynebacterium casei LMG S-19264T (=DSM 44701T), isolated from a smear-ripened cheese.</title>
        <authorList>
            <consortium name="US DOE Joint Genome Institute (JGI-PGF)"/>
            <person name="Walter F."/>
            <person name="Albersmeier A."/>
            <person name="Kalinowski J."/>
            <person name="Ruckert C."/>
        </authorList>
    </citation>
    <scope>NUCLEOTIDE SEQUENCE</scope>
    <source>
        <strain evidence="8">CGMCC 1.15448</strain>
    </source>
</reference>
<organism evidence="8 9">
    <name type="scientific">Puia dinghuensis</name>
    <dbReference type="NCBI Taxonomy" id="1792502"/>
    <lineage>
        <taxon>Bacteria</taxon>
        <taxon>Pseudomonadati</taxon>
        <taxon>Bacteroidota</taxon>
        <taxon>Chitinophagia</taxon>
        <taxon>Chitinophagales</taxon>
        <taxon>Chitinophagaceae</taxon>
        <taxon>Puia</taxon>
    </lineage>
</organism>
<dbReference type="InterPro" id="IPR036890">
    <property type="entry name" value="HATPase_C_sf"/>
</dbReference>
<keyword evidence="5" id="KW-0902">Two-component regulatory system</keyword>
<dbReference type="SMART" id="SM00387">
    <property type="entry name" value="HATPase_c"/>
    <property type="match status" value="1"/>
</dbReference>
<dbReference type="InterPro" id="IPR003594">
    <property type="entry name" value="HATPase_dom"/>
</dbReference>
<dbReference type="Proteomes" id="UP000607559">
    <property type="component" value="Unassembled WGS sequence"/>
</dbReference>
<name>A0A8J2UDP3_9BACT</name>
<dbReference type="CDD" id="cd16917">
    <property type="entry name" value="HATPase_UhpB-NarQ-NarX-like"/>
    <property type="match status" value="1"/>
</dbReference>
<dbReference type="PANTHER" id="PTHR24421">
    <property type="entry name" value="NITRATE/NITRITE SENSOR PROTEIN NARX-RELATED"/>
    <property type="match status" value="1"/>
</dbReference>